<dbReference type="AlphaFoldDB" id="A0A6G1I9Q9"/>
<evidence type="ECO:0000313" key="3">
    <source>
        <dbReference type="Proteomes" id="UP000799640"/>
    </source>
</evidence>
<sequence length="153" mass="17075">MTPTAVAWPSFEDRVASGEKKLREEEGDFLVPVERGGAVRVGEGSSVEDLLDLHFNEEVRGRGEGQRISRELPERRNRSESPLRSPTAGLYSELQKRPGATMTEELLTPAVYDPHADNMFSSVMPSKKFYALPSGRQNDKNFILGVYFNRSSG</sequence>
<evidence type="ECO:0000256" key="1">
    <source>
        <dbReference type="SAM" id="MobiDB-lite"/>
    </source>
</evidence>
<protein>
    <submittedName>
        <fullName evidence="2">Uncharacterized protein</fullName>
    </submittedName>
</protein>
<name>A0A6G1I9Q9_9PEZI</name>
<feature type="compositionally biased region" description="Basic and acidic residues" evidence="1">
    <location>
        <begin position="62"/>
        <end position="81"/>
    </location>
</feature>
<gene>
    <name evidence="2" type="ORF">EJ06DRAFT_525607</name>
</gene>
<dbReference type="EMBL" id="ML996687">
    <property type="protein sequence ID" value="KAF2405038.1"/>
    <property type="molecule type" value="Genomic_DNA"/>
</dbReference>
<organism evidence="2 3">
    <name type="scientific">Trichodelitschia bisporula</name>
    <dbReference type="NCBI Taxonomy" id="703511"/>
    <lineage>
        <taxon>Eukaryota</taxon>
        <taxon>Fungi</taxon>
        <taxon>Dikarya</taxon>
        <taxon>Ascomycota</taxon>
        <taxon>Pezizomycotina</taxon>
        <taxon>Dothideomycetes</taxon>
        <taxon>Dothideomycetes incertae sedis</taxon>
        <taxon>Phaeotrichales</taxon>
        <taxon>Phaeotrichaceae</taxon>
        <taxon>Trichodelitschia</taxon>
    </lineage>
</organism>
<feature type="region of interest" description="Disordered" evidence="1">
    <location>
        <begin position="62"/>
        <end position="97"/>
    </location>
</feature>
<reference evidence="2" key="1">
    <citation type="journal article" date="2020" name="Stud. Mycol.">
        <title>101 Dothideomycetes genomes: a test case for predicting lifestyles and emergence of pathogens.</title>
        <authorList>
            <person name="Haridas S."/>
            <person name="Albert R."/>
            <person name="Binder M."/>
            <person name="Bloem J."/>
            <person name="Labutti K."/>
            <person name="Salamov A."/>
            <person name="Andreopoulos B."/>
            <person name="Baker S."/>
            <person name="Barry K."/>
            <person name="Bills G."/>
            <person name="Bluhm B."/>
            <person name="Cannon C."/>
            <person name="Castanera R."/>
            <person name="Culley D."/>
            <person name="Daum C."/>
            <person name="Ezra D."/>
            <person name="Gonzalez J."/>
            <person name="Henrissat B."/>
            <person name="Kuo A."/>
            <person name="Liang C."/>
            <person name="Lipzen A."/>
            <person name="Lutzoni F."/>
            <person name="Magnuson J."/>
            <person name="Mondo S."/>
            <person name="Nolan M."/>
            <person name="Ohm R."/>
            <person name="Pangilinan J."/>
            <person name="Park H.-J."/>
            <person name="Ramirez L."/>
            <person name="Alfaro M."/>
            <person name="Sun H."/>
            <person name="Tritt A."/>
            <person name="Yoshinaga Y."/>
            <person name="Zwiers L.-H."/>
            <person name="Turgeon B."/>
            <person name="Goodwin S."/>
            <person name="Spatafora J."/>
            <person name="Crous P."/>
            <person name="Grigoriev I."/>
        </authorList>
    </citation>
    <scope>NUCLEOTIDE SEQUENCE</scope>
    <source>
        <strain evidence="2">CBS 262.69</strain>
    </source>
</reference>
<accession>A0A6G1I9Q9</accession>
<proteinExistence type="predicted"/>
<dbReference type="Proteomes" id="UP000799640">
    <property type="component" value="Unassembled WGS sequence"/>
</dbReference>
<keyword evidence="3" id="KW-1185">Reference proteome</keyword>
<evidence type="ECO:0000313" key="2">
    <source>
        <dbReference type="EMBL" id="KAF2405038.1"/>
    </source>
</evidence>